<evidence type="ECO:0000313" key="1">
    <source>
        <dbReference type="EMBL" id="VFJ63228.1"/>
    </source>
</evidence>
<dbReference type="EMBL" id="CAADEX010000122">
    <property type="protein sequence ID" value="VFJ63228.1"/>
    <property type="molecule type" value="Genomic_DNA"/>
</dbReference>
<dbReference type="EMBL" id="CAADEY010000116">
    <property type="protein sequence ID" value="VFJ64302.1"/>
    <property type="molecule type" value="Genomic_DNA"/>
</dbReference>
<sequence length="69" mass="7412">MQVIFYGPVEPKQGKRARVAGEERGITFIEGTVIEEVYFLMVPGRSDFPNAGEGGEEGFGGAVIAGVFF</sequence>
<gene>
    <name evidence="1" type="ORF">BECKDK2373B_GA0170837_11229</name>
    <name evidence="2" type="ORF">BECKDK2373C_GA0170839_11166</name>
</gene>
<proteinExistence type="predicted"/>
<accession>A0A450TBX4</accession>
<dbReference type="AlphaFoldDB" id="A0A450TBX4"/>
<protein>
    <submittedName>
        <fullName evidence="2">Uncharacterized protein</fullName>
    </submittedName>
</protein>
<evidence type="ECO:0000313" key="2">
    <source>
        <dbReference type="EMBL" id="VFJ64302.1"/>
    </source>
</evidence>
<organism evidence="2">
    <name type="scientific">Candidatus Kentrum sp. DK</name>
    <dbReference type="NCBI Taxonomy" id="2126562"/>
    <lineage>
        <taxon>Bacteria</taxon>
        <taxon>Pseudomonadati</taxon>
        <taxon>Pseudomonadota</taxon>
        <taxon>Gammaproteobacteria</taxon>
        <taxon>Candidatus Kentrum</taxon>
    </lineage>
</organism>
<name>A0A450TBX4_9GAMM</name>
<reference evidence="2" key="1">
    <citation type="submission" date="2019-02" db="EMBL/GenBank/DDBJ databases">
        <authorList>
            <person name="Gruber-Vodicka R. H."/>
            <person name="Seah K. B. B."/>
        </authorList>
    </citation>
    <scope>NUCLEOTIDE SEQUENCE</scope>
    <source>
        <strain evidence="2">BECK_DK161</strain>
        <strain evidence="1">BECK_DK47</strain>
    </source>
</reference>